<evidence type="ECO:0000313" key="3">
    <source>
        <dbReference type="Proteomes" id="UP001642360"/>
    </source>
</evidence>
<evidence type="ECO:0000313" key="2">
    <source>
        <dbReference type="EMBL" id="CAK9168350.1"/>
    </source>
</evidence>
<reference evidence="2 3" key="1">
    <citation type="submission" date="2024-02" db="EMBL/GenBank/DDBJ databases">
        <authorList>
            <person name="Vignale AGUSTIN F."/>
            <person name="Sosa J E."/>
            <person name="Modenutti C."/>
        </authorList>
    </citation>
    <scope>NUCLEOTIDE SEQUENCE [LARGE SCALE GENOMIC DNA]</scope>
</reference>
<protein>
    <submittedName>
        <fullName evidence="2">Uncharacterized protein</fullName>
    </submittedName>
</protein>
<dbReference type="EMBL" id="CAUOFW020005057">
    <property type="protein sequence ID" value="CAK9168350.1"/>
    <property type="molecule type" value="Genomic_DNA"/>
</dbReference>
<feature type="region of interest" description="Disordered" evidence="1">
    <location>
        <begin position="236"/>
        <end position="260"/>
    </location>
</feature>
<evidence type="ECO:0000256" key="1">
    <source>
        <dbReference type="SAM" id="MobiDB-lite"/>
    </source>
</evidence>
<sequence>MGRLTASHAMKRDFGGSSPDCELPERFPSELEEAYIKKFFTVYFAGLESSFLSLTGLVATWATFDSEGRFKVLHKLLGEHLTWGGVPAPLREFVWLSHSSKLSGEKLGVSPYIRGLPRIQKDLLFAMPRQRFKDYFVLGDVWHRERKVVVEYRKILGNQGGLNVGLITSRERTRGMSDDRPTAPWASPVPMTVGGGKVETVVLEAVPGEVRGKGVGKLPLKALALLSKIPQTGNAASREISRGLRGQKERNPGPRGLNQSFILSNEDRELAHYNSMIKKAYGLFLRRLTELDGKDGLQGGILAEQEDRQRGKRLELLLQRSW</sequence>
<dbReference type="Proteomes" id="UP001642360">
    <property type="component" value="Unassembled WGS sequence"/>
</dbReference>
<feature type="compositionally biased region" description="Basic and acidic residues" evidence="1">
    <location>
        <begin position="239"/>
        <end position="252"/>
    </location>
</feature>
<accession>A0ABC8TFX9</accession>
<gene>
    <name evidence="2" type="ORF">ILEXP_LOCUS37729</name>
</gene>
<name>A0ABC8TFX9_9AQUA</name>
<keyword evidence="3" id="KW-1185">Reference proteome</keyword>
<organism evidence="2 3">
    <name type="scientific">Ilex paraguariensis</name>
    <name type="common">yerba mate</name>
    <dbReference type="NCBI Taxonomy" id="185542"/>
    <lineage>
        <taxon>Eukaryota</taxon>
        <taxon>Viridiplantae</taxon>
        <taxon>Streptophyta</taxon>
        <taxon>Embryophyta</taxon>
        <taxon>Tracheophyta</taxon>
        <taxon>Spermatophyta</taxon>
        <taxon>Magnoliopsida</taxon>
        <taxon>eudicotyledons</taxon>
        <taxon>Gunneridae</taxon>
        <taxon>Pentapetalae</taxon>
        <taxon>asterids</taxon>
        <taxon>campanulids</taxon>
        <taxon>Aquifoliales</taxon>
        <taxon>Aquifoliaceae</taxon>
        <taxon>Ilex</taxon>
    </lineage>
</organism>
<dbReference type="AlphaFoldDB" id="A0ABC8TFX9"/>
<comment type="caution">
    <text evidence="2">The sequence shown here is derived from an EMBL/GenBank/DDBJ whole genome shotgun (WGS) entry which is preliminary data.</text>
</comment>
<proteinExistence type="predicted"/>